<protein>
    <submittedName>
        <fullName evidence="2">Uncharacterized protein</fullName>
    </submittedName>
</protein>
<evidence type="ECO:0000313" key="3">
    <source>
        <dbReference type="Proteomes" id="UP000315289"/>
    </source>
</evidence>
<keyword evidence="3" id="KW-1185">Reference proteome</keyword>
<organism evidence="2 3">
    <name type="scientific">Candidatus Nitrosocosmicus arcticus</name>
    <dbReference type="NCBI Taxonomy" id="2035267"/>
    <lineage>
        <taxon>Archaea</taxon>
        <taxon>Nitrososphaerota</taxon>
        <taxon>Nitrososphaeria</taxon>
        <taxon>Nitrososphaerales</taxon>
        <taxon>Nitrososphaeraceae</taxon>
        <taxon>Candidatus Nitrosocosmicus</taxon>
    </lineage>
</organism>
<sequence length="143" mass="15187">MNKMKYKKEIRVAFEILFIFGVVLIGSQGTGDSVYGQTNSTINQTSTPTTTTTPAMTTPAQTNSTINQTSTPTTTTTTTPAMTTPAQEEASESIRGAITETGAFLSNVTEKVATSKSAGTILNETSEVLGNAYIEAKRFFSPN</sequence>
<evidence type="ECO:0000313" key="2">
    <source>
        <dbReference type="EMBL" id="TVP39261.1"/>
    </source>
</evidence>
<dbReference type="AlphaFoldDB" id="A0A557SRN1"/>
<comment type="caution">
    <text evidence="2">The sequence shown here is derived from an EMBL/GenBank/DDBJ whole genome shotgun (WGS) entry which is preliminary data.</text>
</comment>
<dbReference type="Proteomes" id="UP000315289">
    <property type="component" value="Unassembled WGS sequence"/>
</dbReference>
<feature type="region of interest" description="Disordered" evidence="1">
    <location>
        <begin position="45"/>
        <end position="85"/>
    </location>
</feature>
<gene>
    <name evidence="2" type="ORF">NARC_170001</name>
</gene>
<dbReference type="EMBL" id="VOAH01000017">
    <property type="protein sequence ID" value="TVP39261.1"/>
    <property type="molecule type" value="Genomic_DNA"/>
</dbReference>
<name>A0A557SRN1_9ARCH</name>
<proteinExistence type="predicted"/>
<accession>A0A557SRN1</accession>
<evidence type="ECO:0000256" key="1">
    <source>
        <dbReference type="SAM" id="MobiDB-lite"/>
    </source>
</evidence>
<reference evidence="2 3" key="1">
    <citation type="journal article" date="2019" name="Front. Microbiol.">
        <title>Ammonia Oxidation by the Arctic Terrestrial Thaumarchaeote Candidatus Nitrosocosmicus arcticus Is Stimulated by Increasing Temperatures.</title>
        <authorList>
            <person name="Alves R.J.E."/>
            <person name="Kerou M."/>
            <person name="Zappe A."/>
            <person name="Bittner R."/>
            <person name="Abby S.S."/>
            <person name="Schmidt H.A."/>
            <person name="Pfeifer K."/>
            <person name="Schleper C."/>
        </authorList>
    </citation>
    <scope>NUCLEOTIDE SEQUENCE [LARGE SCALE GENOMIC DNA]</scope>
    <source>
        <strain evidence="2 3">Kfb</strain>
    </source>
</reference>